<evidence type="ECO:0000256" key="1">
    <source>
        <dbReference type="SAM" id="MobiDB-lite"/>
    </source>
</evidence>
<accession>A0AAV9G305</accession>
<reference evidence="2" key="2">
    <citation type="submission" date="2023-05" db="EMBL/GenBank/DDBJ databases">
        <authorList>
            <consortium name="Lawrence Berkeley National Laboratory"/>
            <person name="Steindorff A."/>
            <person name="Hensen N."/>
            <person name="Bonometti L."/>
            <person name="Westerberg I."/>
            <person name="Brannstrom I.O."/>
            <person name="Guillou S."/>
            <person name="Cros-Aarteil S."/>
            <person name="Calhoun S."/>
            <person name="Haridas S."/>
            <person name="Kuo A."/>
            <person name="Mondo S."/>
            <person name="Pangilinan J."/>
            <person name="Riley R."/>
            <person name="Labutti K."/>
            <person name="Andreopoulos B."/>
            <person name="Lipzen A."/>
            <person name="Chen C."/>
            <person name="Yanf M."/>
            <person name="Daum C."/>
            <person name="Ng V."/>
            <person name="Clum A."/>
            <person name="Ohm R."/>
            <person name="Martin F."/>
            <person name="Silar P."/>
            <person name="Natvig D."/>
            <person name="Lalanne C."/>
            <person name="Gautier V."/>
            <person name="Ament-Velasquez S.L."/>
            <person name="Kruys A."/>
            <person name="Hutchinson M.I."/>
            <person name="Powell A.J."/>
            <person name="Barry K."/>
            <person name="Miller A.N."/>
            <person name="Grigoriev I.V."/>
            <person name="Debuchy R."/>
            <person name="Gladieux P."/>
            <person name="Thoren M.H."/>
            <person name="Johannesson H."/>
        </authorList>
    </citation>
    <scope>NUCLEOTIDE SEQUENCE</scope>
    <source>
        <strain evidence="2">PSN243</strain>
    </source>
</reference>
<name>A0AAV9G305_9PEZI</name>
<proteinExistence type="predicted"/>
<protein>
    <submittedName>
        <fullName evidence="2">Uncharacterized protein</fullName>
    </submittedName>
</protein>
<comment type="caution">
    <text evidence="2">The sequence shown here is derived from an EMBL/GenBank/DDBJ whole genome shotgun (WGS) entry which is preliminary data.</text>
</comment>
<dbReference type="EMBL" id="MU866012">
    <property type="protein sequence ID" value="KAK4442569.1"/>
    <property type="molecule type" value="Genomic_DNA"/>
</dbReference>
<sequence>MVKLSKSPANGSTPDLSLFASLNRFAGAIVGRHEPAKEKAVRKTNRPPGHTAGPHPPQVWEFEPSVHMTPHFQYPPVQTSADPPYPDSVEQYAPGPTQPDHDATGSPTRCEFGRPASVPDQQPTTDLEGRPSVNNASSESVGGESELPQHSPNAPAVLAQKPEIVELRSASSASLKPTSAIQQVQDSADTSIPLAVHKPRDTDQYDISRPLCSLHLLCYRSGGRPPCRQQLITAMKSRFPDEQTYQSLIKDHPEYILTDEQLFEEMRGVYEAKMCGFFRRHLSLKSLRSLRLLSYTPTTRPVQVVLDDLVLQEMMRSTDVTRSNH</sequence>
<organism evidence="2 3">
    <name type="scientific">Podospora aff. communis PSN243</name>
    <dbReference type="NCBI Taxonomy" id="3040156"/>
    <lineage>
        <taxon>Eukaryota</taxon>
        <taxon>Fungi</taxon>
        <taxon>Dikarya</taxon>
        <taxon>Ascomycota</taxon>
        <taxon>Pezizomycotina</taxon>
        <taxon>Sordariomycetes</taxon>
        <taxon>Sordariomycetidae</taxon>
        <taxon>Sordariales</taxon>
        <taxon>Podosporaceae</taxon>
        <taxon>Podospora</taxon>
    </lineage>
</organism>
<evidence type="ECO:0000313" key="3">
    <source>
        <dbReference type="Proteomes" id="UP001321760"/>
    </source>
</evidence>
<evidence type="ECO:0000313" key="2">
    <source>
        <dbReference type="EMBL" id="KAK4442569.1"/>
    </source>
</evidence>
<dbReference type="Proteomes" id="UP001321760">
    <property type="component" value="Unassembled WGS sequence"/>
</dbReference>
<reference evidence="2" key="1">
    <citation type="journal article" date="2023" name="Mol. Phylogenet. Evol.">
        <title>Genome-scale phylogeny and comparative genomics of the fungal order Sordariales.</title>
        <authorList>
            <person name="Hensen N."/>
            <person name="Bonometti L."/>
            <person name="Westerberg I."/>
            <person name="Brannstrom I.O."/>
            <person name="Guillou S."/>
            <person name="Cros-Aarteil S."/>
            <person name="Calhoun S."/>
            <person name="Haridas S."/>
            <person name="Kuo A."/>
            <person name="Mondo S."/>
            <person name="Pangilinan J."/>
            <person name="Riley R."/>
            <person name="LaButti K."/>
            <person name="Andreopoulos B."/>
            <person name="Lipzen A."/>
            <person name="Chen C."/>
            <person name="Yan M."/>
            <person name="Daum C."/>
            <person name="Ng V."/>
            <person name="Clum A."/>
            <person name="Steindorff A."/>
            <person name="Ohm R.A."/>
            <person name="Martin F."/>
            <person name="Silar P."/>
            <person name="Natvig D.O."/>
            <person name="Lalanne C."/>
            <person name="Gautier V."/>
            <person name="Ament-Velasquez S.L."/>
            <person name="Kruys A."/>
            <person name="Hutchinson M.I."/>
            <person name="Powell A.J."/>
            <person name="Barry K."/>
            <person name="Miller A.N."/>
            <person name="Grigoriev I.V."/>
            <person name="Debuchy R."/>
            <person name="Gladieux P."/>
            <person name="Hiltunen Thoren M."/>
            <person name="Johannesson H."/>
        </authorList>
    </citation>
    <scope>NUCLEOTIDE SEQUENCE</scope>
    <source>
        <strain evidence="2">PSN243</strain>
    </source>
</reference>
<gene>
    <name evidence="2" type="ORF">QBC34DRAFT_23988</name>
</gene>
<feature type="compositionally biased region" description="Basic and acidic residues" evidence="1">
    <location>
        <begin position="31"/>
        <end position="41"/>
    </location>
</feature>
<dbReference type="AlphaFoldDB" id="A0AAV9G305"/>
<keyword evidence="3" id="KW-1185">Reference proteome</keyword>
<feature type="region of interest" description="Disordered" evidence="1">
    <location>
        <begin position="30"/>
        <end position="153"/>
    </location>
</feature>